<evidence type="ECO:0000313" key="9">
    <source>
        <dbReference type="Proteomes" id="UP001175211"/>
    </source>
</evidence>
<dbReference type="AlphaFoldDB" id="A0AA39NP14"/>
<reference evidence="8" key="1">
    <citation type="submission" date="2023-06" db="EMBL/GenBank/DDBJ databases">
        <authorList>
            <consortium name="Lawrence Berkeley National Laboratory"/>
            <person name="Ahrendt S."/>
            <person name="Sahu N."/>
            <person name="Indic B."/>
            <person name="Wong-Bajracharya J."/>
            <person name="Merenyi Z."/>
            <person name="Ke H.-M."/>
            <person name="Monk M."/>
            <person name="Kocsube S."/>
            <person name="Drula E."/>
            <person name="Lipzen A."/>
            <person name="Balint B."/>
            <person name="Henrissat B."/>
            <person name="Andreopoulos B."/>
            <person name="Martin F.M."/>
            <person name="Harder C.B."/>
            <person name="Rigling D."/>
            <person name="Ford K.L."/>
            <person name="Foster G.D."/>
            <person name="Pangilinan J."/>
            <person name="Papanicolaou A."/>
            <person name="Barry K."/>
            <person name="LaButti K."/>
            <person name="Viragh M."/>
            <person name="Koriabine M."/>
            <person name="Yan M."/>
            <person name="Riley R."/>
            <person name="Champramary S."/>
            <person name="Plett K.L."/>
            <person name="Tsai I.J."/>
            <person name="Slot J."/>
            <person name="Sipos G."/>
            <person name="Plett J."/>
            <person name="Nagy L.G."/>
            <person name="Grigoriev I.V."/>
        </authorList>
    </citation>
    <scope>NUCLEOTIDE SEQUENCE</scope>
    <source>
        <strain evidence="8">CCBAS 213</strain>
    </source>
</reference>
<dbReference type="PANTHER" id="PTHR43791:SF36">
    <property type="entry name" value="TRANSPORTER, PUTATIVE (AFU_ORTHOLOGUE AFUA_6G08340)-RELATED"/>
    <property type="match status" value="1"/>
</dbReference>
<protein>
    <submittedName>
        <fullName evidence="8">MFS general substrate transporter</fullName>
    </submittedName>
</protein>
<feature type="transmembrane region" description="Helical" evidence="7">
    <location>
        <begin position="148"/>
        <end position="167"/>
    </location>
</feature>
<dbReference type="GO" id="GO:0016020">
    <property type="term" value="C:membrane"/>
    <property type="evidence" value="ECO:0007669"/>
    <property type="project" value="UniProtKB-SubCell"/>
</dbReference>
<comment type="subcellular location">
    <subcellularLocation>
        <location evidence="1">Membrane</location>
        <topology evidence="1">Multi-pass membrane protein</topology>
    </subcellularLocation>
</comment>
<feature type="transmembrane region" description="Helical" evidence="7">
    <location>
        <begin position="372"/>
        <end position="395"/>
    </location>
</feature>
<dbReference type="Pfam" id="PF07690">
    <property type="entry name" value="MFS_1"/>
    <property type="match status" value="1"/>
</dbReference>
<feature type="transmembrane region" description="Helical" evidence="7">
    <location>
        <begin position="282"/>
        <end position="302"/>
    </location>
</feature>
<feature type="transmembrane region" description="Helical" evidence="7">
    <location>
        <begin position="407"/>
        <end position="430"/>
    </location>
</feature>
<keyword evidence="9" id="KW-1185">Reference proteome</keyword>
<feature type="transmembrane region" description="Helical" evidence="7">
    <location>
        <begin position="118"/>
        <end position="136"/>
    </location>
</feature>
<dbReference type="SUPFAM" id="SSF103473">
    <property type="entry name" value="MFS general substrate transporter"/>
    <property type="match status" value="1"/>
</dbReference>
<keyword evidence="4 7" id="KW-1133">Transmembrane helix</keyword>
<feature type="region of interest" description="Disordered" evidence="6">
    <location>
        <begin position="475"/>
        <end position="494"/>
    </location>
</feature>
<keyword evidence="2" id="KW-0813">Transport</keyword>
<name>A0AA39NP14_ARMTA</name>
<accession>A0AA39NP14</accession>
<feature type="transmembrane region" description="Helical" evidence="7">
    <location>
        <begin position="314"/>
        <end position="333"/>
    </location>
</feature>
<feature type="compositionally biased region" description="Basic and acidic residues" evidence="6">
    <location>
        <begin position="1"/>
        <end position="25"/>
    </location>
</feature>
<evidence type="ECO:0000256" key="6">
    <source>
        <dbReference type="SAM" id="MobiDB-lite"/>
    </source>
</evidence>
<evidence type="ECO:0000256" key="1">
    <source>
        <dbReference type="ARBA" id="ARBA00004141"/>
    </source>
</evidence>
<gene>
    <name evidence="8" type="ORF">EV420DRAFT_1633611</name>
</gene>
<feature type="transmembrane region" description="Helical" evidence="7">
    <location>
        <begin position="212"/>
        <end position="232"/>
    </location>
</feature>
<feature type="transmembrane region" description="Helical" evidence="7">
    <location>
        <begin position="179"/>
        <end position="200"/>
    </location>
</feature>
<dbReference type="PANTHER" id="PTHR43791">
    <property type="entry name" value="PERMEASE-RELATED"/>
    <property type="match status" value="1"/>
</dbReference>
<keyword evidence="5 7" id="KW-0472">Membrane</keyword>
<dbReference type="InterPro" id="IPR036259">
    <property type="entry name" value="MFS_trans_sf"/>
</dbReference>
<dbReference type="Gene3D" id="1.20.1250.20">
    <property type="entry name" value="MFS general substrate transporter like domains"/>
    <property type="match status" value="3"/>
</dbReference>
<feature type="region of interest" description="Disordered" evidence="6">
    <location>
        <begin position="1"/>
        <end position="30"/>
    </location>
</feature>
<dbReference type="InterPro" id="IPR011701">
    <property type="entry name" value="MFS"/>
</dbReference>
<dbReference type="EMBL" id="JAUEPS010000001">
    <property type="protein sequence ID" value="KAK0469186.1"/>
    <property type="molecule type" value="Genomic_DNA"/>
</dbReference>
<dbReference type="RefSeq" id="XP_060338979.1">
    <property type="nucleotide sequence ID" value="XM_060476211.1"/>
</dbReference>
<evidence type="ECO:0000256" key="5">
    <source>
        <dbReference type="ARBA" id="ARBA00023136"/>
    </source>
</evidence>
<organism evidence="8 9">
    <name type="scientific">Armillaria tabescens</name>
    <name type="common">Ringless honey mushroom</name>
    <name type="synonym">Agaricus tabescens</name>
    <dbReference type="NCBI Taxonomy" id="1929756"/>
    <lineage>
        <taxon>Eukaryota</taxon>
        <taxon>Fungi</taxon>
        <taxon>Dikarya</taxon>
        <taxon>Basidiomycota</taxon>
        <taxon>Agaricomycotina</taxon>
        <taxon>Agaricomycetes</taxon>
        <taxon>Agaricomycetidae</taxon>
        <taxon>Agaricales</taxon>
        <taxon>Marasmiineae</taxon>
        <taxon>Physalacriaceae</taxon>
        <taxon>Desarmillaria</taxon>
    </lineage>
</organism>
<evidence type="ECO:0000256" key="4">
    <source>
        <dbReference type="ARBA" id="ARBA00022989"/>
    </source>
</evidence>
<comment type="caution">
    <text evidence="8">The sequence shown here is derived from an EMBL/GenBank/DDBJ whole genome shotgun (WGS) entry which is preliminary data.</text>
</comment>
<dbReference type="GO" id="GO:0022857">
    <property type="term" value="F:transmembrane transporter activity"/>
    <property type="evidence" value="ECO:0007669"/>
    <property type="project" value="InterPro"/>
</dbReference>
<dbReference type="FunFam" id="1.20.1250.20:FF:000013">
    <property type="entry name" value="MFS general substrate transporter"/>
    <property type="match status" value="1"/>
</dbReference>
<feature type="transmembrane region" description="Helical" evidence="7">
    <location>
        <begin position="442"/>
        <end position="461"/>
    </location>
</feature>
<dbReference type="GeneID" id="85359759"/>
<keyword evidence="3 7" id="KW-0812">Transmembrane</keyword>
<feature type="transmembrane region" description="Helical" evidence="7">
    <location>
        <begin position="345"/>
        <end position="366"/>
    </location>
</feature>
<evidence type="ECO:0000256" key="3">
    <source>
        <dbReference type="ARBA" id="ARBA00022692"/>
    </source>
</evidence>
<evidence type="ECO:0000313" key="8">
    <source>
        <dbReference type="EMBL" id="KAK0469186.1"/>
    </source>
</evidence>
<sequence length="501" mass="55972">MSKGKAQVDIERRSIIEENPNKEGTAHQNALGPVPKRSLKQFLSPLDSAYAAAVNADAETVEFTPEEDYKVKRKIDNRVLPLVICSYVFNQFDRTNIGNAHVLDEFNRNFGITTNAKWTLALSIFYVGYCLLEMPANVFQRHIGANRLILLGIGEAGYYAGMIYYLSFWYKGHELAMRISICMTGTFSGAIGGLIAFGLVRAHTSVLKGWQFLFLIEAIPTIIMASMILFFLPSFPFSSTFLTARERAIAQARLNRDHKPQSHGGMTGWQGFKNVILDINSWLFMLIYASFNVGVATISYFLPTLIKGLGFSSINAQGMTVAPYLVGWFMVFFQAWHSDRTRDRGWHIMLSCAISLIGYIILATSVQKSIGAVYFALFLVVGGNYSLFPLVMSWAANAFSPTSKRGVGTAFIVSISNCISVYSVSPQIYFDDDDNYRKGHTISAACLFVSFMTAFILRTRLSTLNKRNAKKLQEMSAEEKELEEGPAGEIPDTDPRYVFMT</sequence>
<evidence type="ECO:0000256" key="2">
    <source>
        <dbReference type="ARBA" id="ARBA00022448"/>
    </source>
</evidence>
<proteinExistence type="predicted"/>
<evidence type="ECO:0000256" key="7">
    <source>
        <dbReference type="SAM" id="Phobius"/>
    </source>
</evidence>
<dbReference type="Proteomes" id="UP001175211">
    <property type="component" value="Unassembled WGS sequence"/>
</dbReference>